<comment type="subcellular location">
    <subcellularLocation>
        <location evidence="1">Nucleus</location>
    </subcellularLocation>
</comment>
<keyword evidence="10" id="KW-1185">Reference proteome</keyword>
<sequence>MTSTTKSNNSTSTICNYFLTPEGCRFGAKCQFVHLDTAVHNAIAQQNALRNLLAQSLSGSVSQKSNLKTVPCKFYLKGICRFGSECRYLHDIGLDDNSDTQSITSSNEDLSDLSMTSAASSNRHSRTSELDLWLEHEEDILNEVFQSNLAFSESGDEDNVNTSQASPSPSISTFSPDFWRKSSQFVDETQCTFFLENRCKFGDKCRNAHGHSVNTAEPNPPQSLLAAISPLAKPFAPITSSPKATDFNSPPPSPKFFFQYKTTSWAGILDDIQQL</sequence>
<dbReference type="Proteomes" id="UP000070444">
    <property type="component" value="Unassembled WGS sequence"/>
</dbReference>
<dbReference type="SMART" id="SM00356">
    <property type="entry name" value="ZnF_C3H1"/>
    <property type="match status" value="3"/>
</dbReference>
<name>A0A137P9A4_CONC2</name>
<dbReference type="PROSITE" id="PS50103">
    <property type="entry name" value="ZF_C3H1"/>
    <property type="match status" value="3"/>
</dbReference>
<evidence type="ECO:0000259" key="8">
    <source>
        <dbReference type="PROSITE" id="PS50103"/>
    </source>
</evidence>
<feature type="zinc finger region" description="C3H1-type" evidence="6">
    <location>
        <begin position="9"/>
        <end position="37"/>
    </location>
</feature>
<keyword evidence="3 6" id="KW-0863">Zinc-finger</keyword>
<feature type="domain" description="C3H1-type" evidence="8">
    <location>
        <begin position="9"/>
        <end position="37"/>
    </location>
</feature>
<feature type="domain" description="C3H1-type" evidence="8">
    <location>
        <begin position="185"/>
        <end position="212"/>
    </location>
</feature>
<feature type="region of interest" description="Disordered" evidence="7">
    <location>
        <begin position="153"/>
        <end position="172"/>
    </location>
</feature>
<evidence type="ECO:0000256" key="6">
    <source>
        <dbReference type="PROSITE-ProRule" id="PRU00723"/>
    </source>
</evidence>
<dbReference type="InterPro" id="IPR036855">
    <property type="entry name" value="Znf_CCCH_sf"/>
</dbReference>
<dbReference type="Pfam" id="PF14608">
    <property type="entry name" value="zf-CCCH_2"/>
    <property type="match status" value="2"/>
</dbReference>
<evidence type="ECO:0000256" key="5">
    <source>
        <dbReference type="ARBA" id="ARBA00023242"/>
    </source>
</evidence>
<feature type="compositionally biased region" description="Polar residues" evidence="7">
    <location>
        <begin position="160"/>
        <end position="172"/>
    </location>
</feature>
<keyword evidence="5" id="KW-0539">Nucleus</keyword>
<feature type="domain" description="C3H1-type" evidence="8">
    <location>
        <begin position="66"/>
        <end position="93"/>
    </location>
</feature>
<dbReference type="Gene3D" id="3.30.1370.210">
    <property type="match status" value="1"/>
</dbReference>
<gene>
    <name evidence="9" type="ORF">CONCODRAFT_5745</name>
</gene>
<proteinExistence type="predicted"/>
<keyword evidence="2 6" id="KW-0479">Metal-binding</keyword>
<dbReference type="STRING" id="796925.A0A137P9A4"/>
<dbReference type="SUPFAM" id="SSF90229">
    <property type="entry name" value="CCCH zinc finger"/>
    <property type="match status" value="2"/>
</dbReference>
<dbReference type="EMBL" id="KQ964472">
    <property type="protein sequence ID" value="KXN71585.1"/>
    <property type="molecule type" value="Genomic_DNA"/>
</dbReference>
<evidence type="ECO:0000256" key="2">
    <source>
        <dbReference type="ARBA" id="ARBA00022723"/>
    </source>
</evidence>
<evidence type="ECO:0000256" key="1">
    <source>
        <dbReference type="ARBA" id="ARBA00004123"/>
    </source>
</evidence>
<evidence type="ECO:0000256" key="3">
    <source>
        <dbReference type="ARBA" id="ARBA00022771"/>
    </source>
</evidence>
<dbReference type="InterPro" id="IPR051767">
    <property type="entry name" value="Nucleoporin_NUP42"/>
</dbReference>
<reference evidence="9 10" key="1">
    <citation type="journal article" date="2015" name="Genome Biol. Evol.">
        <title>Phylogenomic analyses indicate that early fungi evolved digesting cell walls of algal ancestors of land plants.</title>
        <authorList>
            <person name="Chang Y."/>
            <person name="Wang S."/>
            <person name="Sekimoto S."/>
            <person name="Aerts A.L."/>
            <person name="Choi C."/>
            <person name="Clum A."/>
            <person name="LaButti K.M."/>
            <person name="Lindquist E.A."/>
            <person name="Yee Ngan C."/>
            <person name="Ohm R.A."/>
            <person name="Salamov A.A."/>
            <person name="Grigoriev I.V."/>
            <person name="Spatafora J.W."/>
            <person name="Berbee M.L."/>
        </authorList>
    </citation>
    <scope>NUCLEOTIDE SEQUENCE [LARGE SCALE GENOMIC DNA]</scope>
    <source>
        <strain evidence="9 10">NRRL 28638</strain>
    </source>
</reference>
<dbReference type="GO" id="GO:0005634">
    <property type="term" value="C:nucleus"/>
    <property type="evidence" value="ECO:0007669"/>
    <property type="project" value="UniProtKB-SubCell"/>
</dbReference>
<dbReference type="Pfam" id="PF00642">
    <property type="entry name" value="zf-CCCH"/>
    <property type="match status" value="1"/>
</dbReference>
<dbReference type="OrthoDB" id="411372at2759"/>
<organism evidence="9 10">
    <name type="scientific">Conidiobolus coronatus (strain ATCC 28846 / CBS 209.66 / NRRL 28638)</name>
    <name type="common">Delacroixia coronata</name>
    <dbReference type="NCBI Taxonomy" id="796925"/>
    <lineage>
        <taxon>Eukaryota</taxon>
        <taxon>Fungi</taxon>
        <taxon>Fungi incertae sedis</taxon>
        <taxon>Zoopagomycota</taxon>
        <taxon>Entomophthoromycotina</taxon>
        <taxon>Entomophthoromycetes</taxon>
        <taxon>Entomophthorales</taxon>
        <taxon>Ancylistaceae</taxon>
        <taxon>Conidiobolus</taxon>
    </lineage>
</organism>
<feature type="zinc finger region" description="C3H1-type" evidence="6">
    <location>
        <begin position="66"/>
        <end position="93"/>
    </location>
</feature>
<dbReference type="GO" id="GO:0008270">
    <property type="term" value="F:zinc ion binding"/>
    <property type="evidence" value="ECO:0007669"/>
    <property type="project" value="UniProtKB-KW"/>
</dbReference>
<accession>A0A137P9A4</accession>
<feature type="zinc finger region" description="C3H1-type" evidence="6">
    <location>
        <begin position="185"/>
        <end position="212"/>
    </location>
</feature>
<evidence type="ECO:0000256" key="4">
    <source>
        <dbReference type="ARBA" id="ARBA00022833"/>
    </source>
</evidence>
<dbReference type="AlphaFoldDB" id="A0A137P9A4"/>
<dbReference type="Gene3D" id="2.30.30.1190">
    <property type="match status" value="1"/>
</dbReference>
<dbReference type="InterPro" id="IPR000571">
    <property type="entry name" value="Znf_CCCH"/>
</dbReference>
<evidence type="ECO:0000313" key="10">
    <source>
        <dbReference type="Proteomes" id="UP000070444"/>
    </source>
</evidence>
<dbReference type="PANTHER" id="PTHR46527">
    <property type="entry name" value="NUCLEOPORIN-LIKE PROTEIN 2"/>
    <property type="match status" value="1"/>
</dbReference>
<feature type="region of interest" description="Disordered" evidence="7">
    <location>
        <begin position="100"/>
        <end position="122"/>
    </location>
</feature>
<dbReference type="PANTHER" id="PTHR46527:SF1">
    <property type="entry name" value="NUCLEOPORIN NUP42"/>
    <property type="match status" value="1"/>
</dbReference>
<keyword evidence="4 6" id="KW-0862">Zinc</keyword>
<evidence type="ECO:0000313" key="9">
    <source>
        <dbReference type="EMBL" id="KXN71585.1"/>
    </source>
</evidence>
<evidence type="ECO:0000256" key="7">
    <source>
        <dbReference type="SAM" id="MobiDB-lite"/>
    </source>
</evidence>
<protein>
    <recommendedName>
        <fullName evidence="8">C3H1-type domain-containing protein</fullName>
    </recommendedName>
</protein>